<evidence type="ECO:0000256" key="1">
    <source>
        <dbReference type="ARBA" id="ARBA00004167"/>
    </source>
</evidence>
<keyword evidence="9" id="KW-1185">Reference proteome</keyword>
<proteinExistence type="predicted"/>
<dbReference type="SUPFAM" id="SSF74653">
    <property type="entry name" value="TolA/TonB C-terminal domain"/>
    <property type="match status" value="2"/>
</dbReference>
<feature type="region of interest" description="Disordered" evidence="5">
    <location>
        <begin position="191"/>
        <end position="213"/>
    </location>
</feature>
<feature type="signal peptide" evidence="6">
    <location>
        <begin position="1"/>
        <end position="22"/>
    </location>
</feature>
<dbReference type="AlphaFoldDB" id="A0A6J5A8I2"/>
<keyword evidence="2" id="KW-0812">Transmembrane</keyword>
<dbReference type="NCBIfam" id="TIGR01352">
    <property type="entry name" value="tonB_Cterm"/>
    <property type="match status" value="2"/>
</dbReference>
<dbReference type="Proteomes" id="UP000494255">
    <property type="component" value="Unassembled WGS sequence"/>
</dbReference>
<keyword evidence="4" id="KW-0472">Membrane</keyword>
<gene>
    <name evidence="8" type="ORF">LMG24238_00115</name>
</gene>
<evidence type="ECO:0000313" key="8">
    <source>
        <dbReference type="EMBL" id="CAB3639135.1"/>
    </source>
</evidence>
<reference evidence="8 9" key="1">
    <citation type="submission" date="2020-04" db="EMBL/GenBank/DDBJ databases">
        <authorList>
            <person name="De Canck E."/>
        </authorList>
    </citation>
    <scope>NUCLEOTIDE SEQUENCE [LARGE SCALE GENOMIC DNA]</scope>
    <source>
        <strain evidence="8 9">LMG 24238</strain>
    </source>
</reference>
<dbReference type="Gene3D" id="3.30.1150.10">
    <property type="match status" value="2"/>
</dbReference>
<dbReference type="InterPro" id="IPR037682">
    <property type="entry name" value="TonB_C"/>
</dbReference>
<evidence type="ECO:0000256" key="4">
    <source>
        <dbReference type="ARBA" id="ARBA00023136"/>
    </source>
</evidence>
<evidence type="ECO:0000256" key="3">
    <source>
        <dbReference type="ARBA" id="ARBA00022989"/>
    </source>
</evidence>
<sequence>MIGKLHAFLCTTIAIVSVPLHAQPLLQYVPAALVQCQYGSPPFGLSASVVRTLPTQGLFAVVRASVDAQGKVTDAVLVRSSENPMFDDIALRKSQLAICNPFTGTDRKPVAIETEFQFSVLRTDAFGSFAKKVRQRIRPNIVWDGKDRNLETLIAVRCEPDGRLLDATIAQSSGNSEWDSVALQAVLRSAPMPADDDGKTPAKFKLTIRPGPN</sequence>
<dbReference type="Pfam" id="PF13103">
    <property type="entry name" value="TonB_2"/>
    <property type="match status" value="1"/>
</dbReference>
<dbReference type="InterPro" id="IPR006260">
    <property type="entry name" value="TonB/TolA_C"/>
</dbReference>
<evidence type="ECO:0000256" key="6">
    <source>
        <dbReference type="SAM" id="SignalP"/>
    </source>
</evidence>
<protein>
    <recommendedName>
        <fullName evidence="7">TonB C-terminal domain-containing protein</fullName>
    </recommendedName>
</protein>
<evidence type="ECO:0000256" key="5">
    <source>
        <dbReference type="SAM" id="MobiDB-lite"/>
    </source>
</evidence>
<dbReference type="Pfam" id="PF03544">
    <property type="entry name" value="TonB_C"/>
    <property type="match status" value="1"/>
</dbReference>
<dbReference type="GeneID" id="97046287"/>
<organism evidence="8 9">
    <name type="scientific">Paraburkholderia sediminicola</name>
    <dbReference type="NCBI Taxonomy" id="458836"/>
    <lineage>
        <taxon>Bacteria</taxon>
        <taxon>Pseudomonadati</taxon>
        <taxon>Pseudomonadota</taxon>
        <taxon>Betaproteobacteria</taxon>
        <taxon>Burkholderiales</taxon>
        <taxon>Burkholderiaceae</taxon>
        <taxon>Paraburkholderia</taxon>
    </lineage>
</organism>
<keyword evidence="6" id="KW-0732">Signal</keyword>
<evidence type="ECO:0000256" key="2">
    <source>
        <dbReference type="ARBA" id="ARBA00022692"/>
    </source>
</evidence>
<dbReference type="EMBL" id="CADIKC010000001">
    <property type="protein sequence ID" value="CAB3639135.1"/>
    <property type="molecule type" value="Genomic_DNA"/>
</dbReference>
<evidence type="ECO:0000259" key="7">
    <source>
        <dbReference type="Pfam" id="PF03544"/>
    </source>
</evidence>
<dbReference type="RefSeq" id="WP_246287282.1">
    <property type="nucleotide sequence ID" value="NZ_CADIKC010000001.1"/>
</dbReference>
<comment type="subcellular location">
    <subcellularLocation>
        <location evidence="1">Membrane</location>
        <topology evidence="1">Single-pass membrane protein</topology>
    </subcellularLocation>
</comment>
<accession>A0A6J5A8I2</accession>
<feature type="chain" id="PRO_5026857444" description="TonB C-terminal domain-containing protein" evidence="6">
    <location>
        <begin position="23"/>
        <end position="213"/>
    </location>
</feature>
<dbReference type="GO" id="GO:0055085">
    <property type="term" value="P:transmembrane transport"/>
    <property type="evidence" value="ECO:0007669"/>
    <property type="project" value="InterPro"/>
</dbReference>
<dbReference type="GO" id="GO:0016020">
    <property type="term" value="C:membrane"/>
    <property type="evidence" value="ECO:0007669"/>
    <property type="project" value="UniProtKB-SubCell"/>
</dbReference>
<keyword evidence="3" id="KW-1133">Transmembrane helix</keyword>
<evidence type="ECO:0000313" key="9">
    <source>
        <dbReference type="Proteomes" id="UP000494255"/>
    </source>
</evidence>
<feature type="domain" description="TonB C-terminal" evidence="7">
    <location>
        <begin position="61"/>
        <end position="119"/>
    </location>
</feature>
<name>A0A6J5A8I2_9BURK</name>